<dbReference type="PANTHER" id="PTHR33273">
    <property type="entry name" value="DOMAIN-CONTAINING PROTEIN, PUTATIVE-RELATED"/>
    <property type="match status" value="1"/>
</dbReference>
<dbReference type="SUPFAM" id="SSF56219">
    <property type="entry name" value="DNase I-like"/>
    <property type="match status" value="1"/>
</dbReference>
<feature type="non-terminal residue" evidence="2">
    <location>
        <position position="1"/>
    </location>
</feature>
<dbReference type="OrthoDB" id="411871at2759"/>
<gene>
    <name evidence="2" type="ORF">TBRA_LOCUS9594</name>
</gene>
<dbReference type="InterPro" id="IPR036691">
    <property type="entry name" value="Endo/exonu/phosph_ase_sf"/>
</dbReference>
<dbReference type="Proteomes" id="UP000479190">
    <property type="component" value="Unassembled WGS sequence"/>
</dbReference>
<dbReference type="Gene3D" id="3.60.10.10">
    <property type="entry name" value="Endonuclease/exonuclease/phosphatase"/>
    <property type="match status" value="1"/>
</dbReference>
<protein>
    <recommendedName>
        <fullName evidence="1">Endonuclease/exonuclease/phosphatase domain-containing protein</fullName>
    </recommendedName>
</protein>
<feature type="domain" description="Endonuclease/exonuclease/phosphatase" evidence="1">
    <location>
        <begin position="10"/>
        <end position="118"/>
    </location>
</feature>
<dbReference type="Pfam" id="PF14529">
    <property type="entry name" value="Exo_endo_phos_2"/>
    <property type="match status" value="1"/>
</dbReference>
<reference evidence="2 3" key="1">
    <citation type="submission" date="2020-02" db="EMBL/GenBank/DDBJ databases">
        <authorList>
            <person name="Ferguson B K."/>
        </authorList>
    </citation>
    <scope>NUCLEOTIDE SEQUENCE [LARGE SCALE GENOMIC DNA]</scope>
</reference>
<dbReference type="GO" id="GO:0003824">
    <property type="term" value="F:catalytic activity"/>
    <property type="evidence" value="ECO:0007669"/>
    <property type="project" value="InterPro"/>
</dbReference>
<dbReference type="AlphaFoldDB" id="A0A6H5IMC6"/>
<evidence type="ECO:0000313" key="3">
    <source>
        <dbReference type="Proteomes" id="UP000479190"/>
    </source>
</evidence>
<accession>A0A6H5IMC6</accession>
<evidence type="ECO:0000313" key="2">
    <source>
        <dbReference type="EMBL" id="CAB0037783.1"/>
    </source>
</evidence>
<dbReference type="InterPro" id="IPR005135">
    <property type="entry name" value="Endo/exonuclease/phosphatase"/>
</dbReference>
<sequence>ILLRTYVHTHTHTHTHTHHRPASIVDEARGKKPVLLAGDFNAWSTEWGSSESRPRGEMLLDAISPLDVLLLNTGSRSTFVGPQGGSVIDLTFASDTLSERVKSWRVSGAYTGSDHCAIVFEVLPAGNRRSNPAPASRRKWSARTMDRDCFGEMMSGVEVRSACPERMADELMSALTRACDAFMLRGDGRRRHESVYWWTEDIAECRRACLRARRLAQRARGRASEAARREDFAVARRNLHVAIKASKHRCWKQLCDEADRDVWGKPYRTVMPCLKGPRGVSPGEPELVRQAVSTLFPRVATL</sequence>
<proteinExistence type="predicted"/>
<name>A0A6H5IMC6_9HYME</name>
<evidence type="ECO:0000259" key="1">
    <source>
        <dbReference type="Pfam" id="PF14529"/>
    </source>
</evidence>
<dbReference type="PANTHER" id="PTHR33273:SF4">
    <property type="entry name" value="ENDONUCLEASE_EXONUCLEASE_PHOSPHATASE DOMAIN-CONTAINING PROTEIN"/>
    <property type="match status" value="1"/>
</dbReference>
<keyword evidence="3" id="KW-1185">Reference proteome</keyword>
<organism evidence="2 3">
    <name type="scientific">Trichogramma brassicae</name>
    <dbReference type="NCBI Taxonomy" id="86971"/>
    <lineage>
        <taxon>Eukaryota</taxon>
        <taxon>Metazoa</taxon>
        <taxon>Ecdysozoa</taxon>
        <taxon>Arthropoda</taxon>
        <taxon>Hexapoda</taxon>
        <taxon>Insecta</taxon>
        <taxon>Pterygota</taxon>
        <taxon>Neoptera</taxon>
        <taxon>Endopterygota</taxon>
        <taxon>Hymenoptera</taxon>
        <taxon>Apocrita</taxon>
        <taxon>Proctotrupomorpha</taxon>
        <taxon>Chalcidoidea</taxon>
        <taxon>Trichogrammatidae</taxon>
        <taxon>Trichogramma</taxon>
    </lineage>
</organism>
<dbReference type="EMBL" id="CADCXV010000867">
    <property type="protein sequence ID" value="CAB0037783.1"/>
    <property type="molecule type" value="Genomic_DNA"/>
</dbReference>